<dbReference type="Pfam" id="PF25790">
    <property type="entry name" value="BCD1"/>
    <property type="match status" value="1"/>
</dbReference>
<keyword evidence="3" id="KW-0597">Phosphoprotein</keyword>
<feature type="compositionally biased region" description="Basic and acidic residues" evidence="14">
    <location>
        <begin position="248"/>
        <end position="259"/>
    </location>
</feature>
<dbReference type="PANTHER" id="PTHR13483">
    <property type="entry name" value="BOX C_D SNORNA PROTEIN 1-RELATED"/>
    <property type="match status" value="1"/>
</dbReference>
<gene>
    <name evidence="16" type="ORF">CkaCkLH20_11971</name>
</gene>
<dbReference type="InterPro" id="IPR007529">
    <property type="entry name" value="Znf_HIT"/>
</dbReference>
<dbReference type="GO" id="GO:0000463">
    <property type="term" value="P:maturation of LSU-rRNA from tricistronic rRNA transcript (SSU-rRNA, 5.8S rRNA, LSU-rRNA)"/>
    <property type="evidence" value="ECO:0007669"/>
    <property type="project" value="TreeGrafter"/>
</dbReference>
<evidence type="ECO:0000256" key="11">
    <source>
        <dbReference type="ARBA" id="ARBA00068630"/>
    </source>
</evidence>
<keyword evidence="4" id="KW-0479">Metal-binding</keyword>
<feature type="compositionally biased region" description="Acidic residues" evidence="14">
    <location>
        <begin position="474"/>
        <end position="486"/>
    </location>
</feature>
<proteinExistence type="inferred from homology"/>
<dbReference type="RefSeq" id="XP_038739942.1">
    <property type="nucleotide sequence ID" value="XM_038894685.1"/>
</dbReference>
<dbReference type="GeneID" id="62167759"/>
<dbReference type="FunFam" id="3.30.60.190:FF:000001">
    <property type="entry name" value="box C/D snoRNA protein 1"/>
    <property type="match status" value="1"/>
</dbReference>
<dbReference type="PROSITE" id="PS51083">
    <property type="entry name" value="ZF_HIT"/>
    <property type="match status" value="1"/>
</dbReference>
<feature type="compositionally biased region" description="Acidic residues" evidence="14">
    <location>
        <begin position="451"/>
        <end position="461"/>
    </location>
</feature>
<evidence type="ECO:0000256" key="4">
    <source>
        <dbReference type="ARBA" id="ARBA00022723"/>
    </source>
</evidence>
<dbReference type="GO" id="GO:0008270">
    <property type="term" value="F:zinc ion binding"/>
    <property type="evidence" value="ECO:0007669"/>
    <property type="project" value="UniProtKB-UniRule"/>
</dbReference>
<accession>A0A9P6LEU7</accession>
<feature type="region of interest" description="Disordered" evidence="14">
    <location>
        <begin position="410"/>
        <end position="501"/>
    </location>
</feature>
<dbReference type="GO" id="GO:0048254">
    <property type="term" value="P:snoRNA localization"/>
    <property type="evidence" value="ECO:0007669"/>
    <property type="project" value="TreeGrafter"/>
</dbReference>
<keyword evidence="6" id="KW-0862">Zinc</keyword>
<dbReference type="OrthoDB" id="272357at2759"/>
<feature type="compositionally biased region" description="Basic residues" evidence="14">
    <location>
        <begin position="428"/>
        <end position="438"/>
    </location>
</feature>
<comment type="caution">
    <text evidence="16">The sequence shown here is derived from an EMBL/GenBank/DDBJ whole genome shotgun (WGS) entry which is preliminary data.</text>
</comment>
<feature type="region of interest" description="Disordered" evidence="14">
    <location>
        <begin position="247"/>
        <end position="324"/>
    </location>
</feature>
<dbReference type="SUPFAM" id="SSF144232">
    <property type="entry name" value="HIT/MYND zinc finger-like"/>
    <property type="match status" value="1"/>
</dbReference>
<evidence type="ECO:0000259" key="15">
    <source>
        <dbReference type="PROSITE" id="PS51083"/>
    </source>
</evidence>
<dbReference type="Proteomes" id="UP000781932">
    <property type="component" value="Unassembled WGS sequence"/>
</dbReference>
<keyword evidence="5 13" id="KW-0863">Zinc-finger</keyword>
<evidence type="ECO:0000256" key="1">
    <source>
        <dbReference type="ARBA" id="ARBA00022499"/>
    </source>
</evidence>
<dbReference type="GO" id="GO:0005634">
    <property type="term" value="C:nucleus"/>
    <property type="evidence" value="ECO:0007669"/>
    <property type="project" value="TreeGrafter"/>
</dbReference>
<dbReference type="PANTHER" id="PTHR13483:SF11">
    <property type="entry name" value="ZINC FINGER HIT DOMAIN-CONTAINING PROTEIN 3"/>
    <property type="match status" value="1"/>
</dbReference>
<evidence type="ECO:0000256" key="2">
    <source>
        <dbReference type="ARBA" id="ARBA00022517"/>
    </source>
</evidence>
<dbReference type="AlphaFoldDB" id="A0A9P6LEU7"/>
<evidence type="ECO:0000256" key="13">
    <source>
        <dbReference type="PROSITE-ProRule" id="PRU00453"/>
    </source>
</evidence>
<sequence length="515" mass="56332">MADPLLTSLCTICHIEPPRYKCPRCTIRTCSLDCTRRHKAWSSCNGIRDATAYMPPSKLKTAAGVDHDYNFISGIERAVQRSEKEIVEERGLLRPEDLRPIEVRSVKWKTGRDGRKRRVLVTELLRGDNAAAAAASGSGAKGSSSDLLSSLPFKKRLGKFGILLRRAPMGMVRQKENATSFSKASGRINWQVEWLLVAPSTESAKQKETDDEDAPPKSETKRILAKALDDTPLYKAFFAGQKSFQTELAKKEQQKNAEGHDDDDEPADENRDATNPRPPKKRRKNHHKPGQSMATAQDTETGAWHPGRYCLQGGGAGPRASTWTPHTGVPAFTGTTEEDEAQRSRYTFFLAGTTSAATAAAGRIVVHPLDASVPLGEALRDMTVLEFPTIYVVENGSDAELPRALVSEPKPVLITQKRKRDNQSSSKRGGKGGNKKMRRDREEGELGSAGEESDDGDEEEGRLDALQNIIAEESLGEDDSDEEDDTSSSSGSDSEDDETVSASLAAKLALLQKKP</sequence>
<feature type="region of interest" description="Disordered" evidence="14">
    <location>
        <begin position="201"/>
        <end position="220"/>
    </location>
</feature>
<feature type="compositionally biased region" description="Basic and acidic residues" evidence="14">
    <location>
        <begin position="204"/>
        <end position="220"/>
    </location>
</feature>
<comment type="subunit">
    <text evidence="10">Interacts with FBL, SNU13, NOP58, NUFIP1, RUVBL1, RUVBL2 and TAF9. Interacts (via HIT-type zinc finger) with the RUVBL1/RUVBL2 complex in the presence of ADP.</text>
</comment>
<comment type="similarity">
    <text evidence="9">Belongs to the BCD1 family.</text>
</comment>
<evidence type="ECO:0000256" key="3">
    <source>
        <dbReference type="ARBA" id="ARBA00022553"/>
    </source>
</evidence>
<keyword evidence="17" id="KW-1185">Reference proteome</keyword>
<evidence type="ECO:0000256" key="10">
    <source>
        <dbReference type="ARBA" id="ARBA00061949"/>
    </source>
</evidence>
<organism evidence="16 17">
    <name type="scientific">Colletotrichum karsti</name>
    <dbReference type="NCBI Taxonomy" id="1095194"/>
    <lineage>
        <taxon>Eukaryota</taxon>
        <taxon>Fungi</taxon>
        <taxon>Dikarya</taxon>
        <taxon>Ascomycota</taxon>
        <taxon>Pezizomycotina</taxon>
        <taxon>Sordariomycetes</taxon>
        <taxon>Hypocreomycetidae</taxon>
        <taxon>Glomerellales</taxon>
        <taxon>Glomerellaceae</taxon>
        <taxon>Colletotrichum</taxon>
        <taxon>Colletotrichum boninense species complex</taxon>
    </lineage>
</organism>
<dbReference type="InterPro" id="IPR057721">
    <property type="entry name" value="BCD1_alpha/beta"/>
</dbReference>
<keyword evidence="1" id="KW-1017">Isopeptide bond</keyword>
<dbReference type="GO" id="GO:0070761">
    <property type="term" value="C:pre-snoRNP complex"/>
    <property type="evidence" value="ECO:0007669"/>
    <property type="project" value="TreeGrafter"/>
</dbReference>
<comment type="function">
    <text evidence="8">Required for box C/D snoRNAs accumulation involved in snoRNA processing, snoRNA transport to the nucleolus and ribosome biogenesis.</text>
</comment>
<dbReference type="EMBL" id="JAATWM020000053">
    <property type="protein sequence ID" value="KAF9870481.1"/>
    <property type="molecule type" value="Genomic_DNA"/>
</dbReference>
<evidence type="ECO:0000313" key="16">
    <source>
        <dbReference type="EMBL" id="KAF9870481.1"/>
    </source>
</evidence>
<dbReference type="Gene3D" id="3.30.60.190">
    <property type="match status" value="1"/>
</dbReference>
<evidence type="ECO:0000256" key="12">
    <source>
        <dbReference type="ARBA" id="ARBA00077531"/>
    </source>
</evidence>
<dbReference type="GO" id="GO:0000492">
    <property type="term" value="P:box C/D snoRNP assembly"/>
    <property type="evidence" value="ECO:0007669"/>
    <property type="project" value="TreeGrafter"/>
</dbReference>
<feature type="domain" description="HIT-type" evidence="15">
    <location>
        <begin position="10"/>
        <end position="44"/>
    </location>
</feature>
<dbReference type="CDD" id="cd23023">
    <property type="entry name" value="zf-HIT_BCD1"/>
    <property type="match status" value="1"/>
</dbReference>
<dbReference type="Pfam" id="PF04438">
    <property type="entry name" value="zf-HIT"/>
    <property type="match status" value="1"/>
</dbReference>
<keyword evidence="2" id="KW-0690">Ribosome biogenesis</keyword>
<dbReference type="InterPro" id="IPR051639">
    <property type="entry name" value="BCD1"/>
</dbReference>
<reference evidence="16" key="1">
    <citation type="submission" date="2020-03" db="EMBL/GenBank/DDBJ databases">
        <authorList>
            <person name="He L."/>
        </authorList>
    </citation>
    <scope>NUCLEOTIDE SEQUENCE</scope>
    <source>
        <strain evidence="16">CkLH20</strain>
    </source>
</reference>
<evidence type="ECO:0000313" key="17">
    <source>
        <dbReference type="Proteomes" id="UP000781932"/>
    </source>
</evidence>
<evidence type="ECO:0000256" key="8">
    <source>
        <dbReference type="ARBA" id="ARBA00049598"/>
    </source>
</evidence>
<protein>
    <recommendedName>
        <fullName evidence="11">Box C/D snoRNA protein 1</fullName>
    </recommendedName>
    <alternativeName>
        <fullName evidence="12">Zinc finger HIT domain-containing protein 6</fullName>
    </alternativeName>
</protein>
<reference evidence="16" key="2">
    <citation type="submission" date="2020-11" db="EMBL/GenBank/DDBJ databases">
        <title>Whole genome sequencing of Colletotrichum sp.</title>
        <authorList>
            <person name="Li H."/>
        </authorList>
    </citation>
    <scope>NUCLEOTIDE SEQUENCE</scope>
    <source>
        <strain evidence="16">CkLH20</strain>
    </source>
</reference>
<name>A0A9P6LEU7_9PEZI</name>
<feature type="compositionally biased region" description="Basic residues" evidence="14">
    <location>
        <begin position="278"/>
        <end position="289"/>
    </location>
</feature>
<evidence type="ECO:0000256" key="6">
    <source>
        <dbReference type="ARBA" id="ARBA00022833"/>
    </source>
</evidence>
<evidence type="ECO:0000256" key="5">
    <source>
        <dbReference type="ARBA" id="ARBA00022771"/>
    </source>
</evidence>
<evidence type="ECO:0000256" key="7">
    <source>
        <dbReference type="ARBA" id="ARBA00022843"/>
    </source>
</evidence>
<keyword evidence="7" id="KW-0832">Ubl conjugation</keyword>
<evidence type="ECO:0000256" key="9">
    <source>
        <dbReference type="ARBA" id="ARBA00049654"/>
    </source>
</evidence>
<evidence type="ECO:0000256" key="14">
    <source>
        <dbReference type="SAM" id="MobiDB-lite"/>
    </source>
</evidence>